<dbReference type="NCBIfam" id="TIGR00172">
    <property type="entry name" value="maf"/>
    <property type="match status" value="1"/>
</dbReference>
<dbReference type="InterPro" id="IPR003697">
    <property type="entry name" value="Maf-like"/>
</dbReference>
<reference evidence="3 4" key="1">
    <citation type="journal article" date="2017" name="Mycologia">
        <title>Bifiguratus adelaidae, gen. et sp. nov., a new member of Mucoromycotina in endophytic and soil-dwelling habitats.</title>
        <authorList>
            <person name="Torres-Cruz T.J."/>
            <person name="Billingsley Tobias T.L."/>
            <person name="Almatruk M."/>
            <person name="Hesse C."/>
            <person name="Kuske C.R."/>
            <person name="Desiro A."/>
            <person name="Benucci G.M."/>
            <person name="Bonito G."/>
            <person name="Stajich J.E."/>
            <person name="Dunlap C."/>
            <person name="Arnold A.E."/>
            <person name="Porras-Alfaro A."/>
        </authorList>
    </citation>
    <scope>NUCLEOTIDE SEQUENCE [LARGE SCALE GENOMIC DNA]</scope>
    <source>
        <strain evidence="3 4">AZ0501</strain>
    </source>
</reference>
<name>A0A261XWX1_9FUNG</name>
<evidence type="ECO:0000256" key="1">
    <source>
        <dbReference type="ARBA" id="ARBA00001968"/>
    </source>
</evidence>
<dbReference type="Proteomes" id="UP000242875">
    <property type="component" value="Unassembled WGS sequence"/>
</dbReference>
<comment type="cofactor">
    <cofactor evidence="1">
        <name>a divalent metal cation</name>
        <dbReference type="ChEBI" id="CHEBI:60240"/>
    </cofactor>
</comment>
<dbReference type="CDD" id="cd00555">
    <property type="entry name" value="Maf"/>
    <property type="match status" value="1"/>
</dbReference>
<protein>
    <recommendedName>
        <fullName evidence="5">Septum formation protein Maf</fullName>
    </recommendedName>
</protein>
<dbReference type="PANTHER" id="PTHR43213:SF5">
    <property type="entry name" value="BIFUNCTIONAL DTTP_UTP PYROPHOSPHATASE_METHYLTRANSFERASE PROTEIN-RELATED"/>
    <property type="match status" value="1"/>
</dbReference>
<sequence>MSSQPRPTLLPLPVIHLPFLERLKTKHIILASGSPRRKNIIESLGLQISIQPSRFAENLSKDAFATPQEYVAATAKAKAQDVYDTIKKSRAVAPDLVIGADTIVVLDGTILEKPHTAKVAKTMLSDLSGRSHQVFTALSFLCKRQDGVTRSHEVVEETIVNFNAISDADLDAYIATGEPLDKAGGYGYQGLASFFITSINGDYWNVVGFPTCRFYNELLALIKQGEL</sequence>
<gene>
    <name evidence="3" type="ORF">BZG36_03232</name>
</gene>
<evidence type="ECO:0008006" key="5">
    <source>
        <dbReference type="Google" id="ProtNLM"/>
    </source>
</evidence>
<dbReference type="GO" id="GO:0047429">
    <property type="term" value="F:nucleoside triphosphate diphosphatase activity"/>
    <property type="evidence" value="ECO:0007669"/>
    <property type="project" value="InterPro"/>
</dbReference>
<dbReference type="HAMAP" id="MF_00528">
    <property type="entry name" value="Maf"/>
    <property type="match status" value="1"/>
</dbReference>
<dbReference type="OrthoDB" id="10267058at2759"/>
<proteinExistence type="inferred from homology"/>
<dbReference type="Gene3D" id="3.90.950.10">
    <property type="match status" value="1"/>
</dbReference>
<keyword evidence="2" id="KW-0378">Hydrolase</keyword>
<evidence type="ECO:0000256" key="2">
    <source>
        <dbReference type="ARBA" id="ARBA00022801"/>
    </source>
</evidence>
<evidence type="ECO:0000313" key="4">
    <source>
        <dbReference type="Proteomes" id="UP000242875"/>
    </source>
</evidence>
<dbReference type="Pfam" id="PF02545">
    <property type="entry name" value="Maf"/>
    <property type="match status" value="1"/>
</dbReference>
<keyword evidence="4" id="KW-1185">Reference proteome</keyword>
<accession>A0A261XWX1</accession>
<dbReference type="PANTHER" id="PTHR43213">
    <property type="entry name" value="BIFUNCTIONAL DTTP/UTP PYROPHOSPHATASE/METHYLTRANSFERASE PROTEIN-RELATED"/>
    <property type="match status" value="1"/>
</dbReference>
<dbReference type="AlphaFoldDB" id="A0A261XWX1"/>
<dbReference type="PIRSF" id="PIRSF006305">
    <property type="entry name" value="Maf"/>
    <property type="match status" value="1"/>
</dbReference>
<dbReference type="SUPFAM" id="SSF52972">
    <property type="entry name" value="ITPase-like"/>
    <property type="match status" value="1"/>
</dbReference>
<organism evidence="3 4">
    <name type="scientific">Bifiguratus adelaidae</name>
    <dbReference type="NCBI Taxonomy" id="1938954"/>
    <lineage>
        <taxon>Eukaryota</taxon>
        <taxon>Fungi</taxon>
        <taxon>Fungi incertae sedis</taxon>
        <taxon>Mucoromycota</taxon>
        <taxon>Mucoromycotina</taxon>
        <taxon>Endogonomycetes</taxon>
        <taxon>Endogonales</taxon>
        <taxon>Endogonales incertae sedis</taxon>
        <taxon>Bifiguratus</taxon>
    </lineage>
</organism>
<dbReference type="InterPro" id="IPR029001">
    <property type="entry name" value="ITPase-like_fam"/>
</dbReference>
<comment type="caution">
    <text evidence="3">The sequence shown here is derived from an EMBL/GenBank/DDBJ whole genome shotgun (WGS) entry which is preliminary data.</text>
</comment>
<dbReference type="EMBL" id="MVBO01000121">
    <property type="protein sequence ID" value="OZJ02852.1"/>
    <property type="molecule type" value="Genomic_DNA"/>
</dbReference>
<evidence type="ECO:0000313" key="3">
    <source>
        <dbReference type="EMBL" id="OZJ02852.1"/>
    </source>
</evidence>